<sequence length="104" mass="11842">MHDDELNKRRQVFVTSFIFVHEKGICSAEPSAVFLPLSVRLVETVFKVSAGCRANYASPRLPRVILRDSMLHIRQLEVNKNTANLLHHCLQIIVETIVCTLPVF</sequence>
<dbReference type="Proteomes" id="UP001519460">
    <property type="component" value="Unassembled WGS sequence"/>
</dbReference>
<evidence type="ECO:0000313" key="2">
    <source>
        <dbReference type="Proteomes" id="UP001519460"/>
    </source>
</evidence>
<comment type="caution">
    <text evidence="1">The sequence shown here is derived from an EMBL/GenBank/DDBJ whole genome shotgun (WGS) entry which is preliminary data.</text>
</comment>
<reference evidence="1 2" key="1">
    <citation type="journal article" date="2023" name="Sci. Data">
        <title>Genome assembly of the Korean intertidal mud-creeper Batillaria attramentaria.</title>
        <authorList>
            <person name="Patra A.K."/>
            <person name="Ho P.T."/>
            <person name="Jun S."/>
            <person name="Lee S.J."/>
            <person name="Kim Y."/>
            <person name="Won Y.J."/>
        </authorList>
    </citation>
    <scope>NUCLEOTIDE SEQUENCE [LARGE SCALE GENOMIC DNA]</scope>
    <source>
        <strain evidence="1">Wonlab-2016</strain>
    </source>
</reference>
<dbReference type="AlphaFoldDB" id="A0ABD0KLU0"/>
<protein>
    <submittedName>
        <fullName evidence="1">Uncharacterized protein</fullName>
    </submittedName>
</protein>
<evidence type="ECO:0000313" key="1">
    <source>
        <dbReference type="EMBL" id="KAK7487983.1"/>
    </source>
</evidence>
<dbReference type="EMBL" id="JACVVK020000156">
    <property type="protein sequence ID" value="KAK7487983.1"/>
    <property type="molecule type" value="Genomic_DNA"/>
</dbReference>
<accession>A0ABD0KLU0</accession>
<name>A0ABD0KLU0_9CAEN</name>
<proteinExistence type="predicted"/>
<keyword evidence="2" id="KW-1185">Reference proteome</keyword>
<gene>
    <name evidence="1" type="ORF">BaRGS_00020728</name>
</gene>
<organism evidence="1 2">
    <name type="scientific">Batillaria attramentaria</name>
    <dbReference type="NCBI Taxonomy" id="370345"/>
    <lineage>
        <taxon>Eukaryota</taxon>
        <taxon>Metazoa</taxon>
        <taxon>Spiralia</taxon>
        <taxon>Lophotrochozoa</taxon>
        <taxon>Mollusca</taxon>
        <taxon>Gastropoda</taxon>
        <taxon>Caenogastropoda</taxon>
        <taxon>Sorbeoconcha</taxon>
        <taxon>Cerithioidea</taxon>
        <taxon>Batillariidae</taxon>
        <taxon>Batillaria</taxon>
    </lineage>
</organism>